<gene>
    <name evidence="1" type="ORF">RFULGI_LOCUS18591</name>
</gene>
<dbReference type="Proteomes" id="UP000789396">
    <property type="component" value="Unassembled WGS sequence"/>
</dbReference>
<evidence type="ECO:0000313" key="1">
    <source>
        <dbReference type="EMBL" id="CAG8809422.1"/>
    </source>
</evidence>
<comment type="caution">
    <text evidence="1">The sequence shown here is derived from an EMBL/GenBank/DDBJ whole genome shotgun (WGS) entry which is preliminary data.</text>
</comment>
<accession>A0A9N9K432</accession>
<name>A0A9N9K432_9GLOM</name>
<reference evidence="1" key="1">
    <citation type="submission" date="2021-06" db="EMBL/GenBank/DDBJ databases">
        <authorList>
            <person name="Kallberg Y."/>
            <person name="Tangrot J."/>
            <person name="Rosling A."/>
        </authorList>
    </citation>
    <scope>NUCLEOTIDE SEQUENCE</scope>
    <source>
        <strain evidence="1">IN212</strain>
    </source>
</reference>
<proteinExistence type="predicted"/>
<dbReference type="EMBL" id="CAJVPZ010082756">
    <property type="protein sequence ID" value="CAG8809422.1"/>
    <property type="molecule type" value="Genomic_DNA"/>
</dbReference>
<dbReference type="AlphaFoldDB" id="A0A9N9K432"/>
<protein>
    <submittedName>
        <fullName evidence="1">20144_t:CDS:1</fullName>
    </submittedName>
</protein>
<dbReference type="OrthoDB" id="2435973at2759"/>
<feature type="non-terminal residue" evidence="1">
    <location>
        <position position="144"/>
    </location>
</feature>
<evidence type="ECO:0000313" key="2">
    <source>
        <dbReference type="Proteomes" id="UP000789396"/>
    </source>
</evidence>
<keyword evidence="2" id="KW-1185">Reference proteome</keyword>
<feature type="non-terminal residue" evidence="1">
    <location>
        <position position="1"/>
    </location>
</feature>
<organism evidence="1 2">
    <name type="scientific">Racocetra fulgida</name>
    <dbReference type="NCBI Taxonomy" id="60492"/>
    <lineage>
        <taxon>Eukaryota</taxon>
        <taxon>Fungi</taxon>
        <taxon>Fungi incertae sedis</taxon>
        <taxon>Mucoromycota</taxon>
        <taxon>Glomeromycotina</taxon>
        <taxon>Glomeromycetes</taxon>
        <taxon>Diversisporales</taxon>
        <taxon>Gigasporaceae</taxon>
        <taxon>Racocetra</taxon>
    </lineage>
</organism>
<sequence>IKASKRLFRLPFEFDDDDKLGQWDILLSENAIKDIQKLESDVDYGFSIRIYEFTQLVKVWAVAENIDEILKNLALAHESYTKEHSAKCRYRQTSQDGSNLPIIFGGEETTKSSEDGLRDPQLDDEKLLEIHEMLVTNKFTPISK</sequence>